<dbReference type="STRING" id="755732.Fluta_3557"/>
<proteinExistence type="predicted"/>
<dbReference type="HOGENOM" id="CLU_1832213_0_0_10"/>
<dbReference type="RefSeq" id="WP_013688293.1">
    <property type="nucleotide sequence ID" value="NC_015321.1"/>
</dbReference>
<name>F2IDB1_FLUTR</name>
<dbReference type="eggNOG" id="ENOG502ZNMM">
    <property type="taxonomic scope" value="Bacteria"/>
</dbReference>
<evidence type="ECO:0008006" key="4">
    <source>
        <dbReference type="Google" id="ProtNLM"/>
    </source>
</evidence>
<reference evidence="3" key="2">
    <citation type="submission" date="2011-02" db="EMBL/GenBank/DDBJ databases">
        <title>The complete genome of Fluviicola taffensis DSM 16823.</title>
        <authorList>
            <consortium name="US DOE Joint Genome Institute (JGI-PGF)"/>
            <person name="Lucas S."/>
            <person name="Copeland A."/>
            <person name="Lapidus A."/>
            <person name="Bruce D."/>
            <person name="Goodwin L."/>
            <person name="Pitluck S."/>
            <person name="Kyrpides N."/>
            <person name="Mavromatis K."/>
            <person name="Ivanova N."/>
            <person name="Mikhailova N."/>
            <person name="Pagani I."/>
            <person name="Chertkov O."/>
            <person name="Detter J.C."/>
            <person name="Han C."/>
            <person name="Tapia R."/>
            <person name="Land M."/>
            <person name="Hauser L."/>
            <person name="Markowitz V."/>
            <person name="Cheng J.-F."/>
            <person name="Hugenholtz P."/>
            <person name="Woyke T."/>
            <person name="Wu D."/>
            <person name="Tindall B."/>
            <person name="Pomrenke H.G."/>
            <person name="Brambilla E."/>
            <person name="Klenk H.-P."/>
            <person name="Eisen J.A."/>
        </authorList>
    </citation>
    <scope>NUCLEOTIDE SEQUENCE [LARGE SCALE GENOMIC DNA]</scope>
    <source>
        <strain evidence="3">DSM 16823 / RW262 / RW262</strain>
    </source>
</reference>
<dbReference type="AlphaFoldDB" id="F2IDB1"/>
<evidence type="ECO:0000313" key="2">
    <source>
        <dbReference type="EMBL" id="AEA45526.1"/>
    </source>
</evidence>
<keyword evidence="3" id="KW-1185">Reference proteome</keyword>
<accession>F2IDB1</accession>
<sequence length="140" mass="15921" precursor="true">MKKLALYSIFTLFVGFGVKAQDCETLVKDCEVLLKGKEKNFVSDGQVYTAFLDREKAEFKTTFFGGTTYRIAATAGTDDEYVIFTVKDLQGNIIFSNRKYKNSSYWDFKVPITIPVIIETELDMDKKITGCAVMMIGFKR</sequence>
<gene>
    <name evidence="2" type="ordered locus">Fluta_3557</name>
</gene>
<evidence type="ECO:0000313" key="3">
    <source>
        <dbReference type="Proteomes" id="UP000007463"/>
    </source>
</evidence>
<dbReference type="KEGG" id="fte:Fluta_3557"/>
<reference evidence="2 3" key="1">
    <citation type="journal article" date="2011" name="Stand. Genomic Sci.">
        <title>Complete genome sequence of the gliding freshwater bacterium Fluviicola taffensis type strain (RW262).</title>
        <authorList>
            <person name="Woyke T."/>
            <person name="Chertkov O."/>
            <person name="Lapidus A."/>
            <person name="Nolan M."/>
            <person name="Lucas S."/>
            <person name="Del Rio T.G."/>
            <person name="Tice H."/>
            <person name="Cheng J.F."/>
            <person name="Tapia R."/>
            <person name="Han C."/>
            <person name="Goodwin L."/>
            <person name="Pitluck S."/>
            <person name="Liolios K."/>
            <person name="Pagani I."/>
            <person name="Ivanova N."/>
            <person name="Huntemann M."/>
            <person name="Mavromatis K."/>
            <person name="Mikhailova N."/>
            <person name="Pati A."/>
            <person name="Chen A."/>
            <person name="Palaniappan K."/>
            <person name="Land M."/>
            <person name="Hauser L."/>
            <person name="Brambilla E.M."/>
            <person name="Rohde M."/>
            <person name="Mwirichia R."/>
            <person name="Sikorski J."/>
            <person name="Tindall B.J."/>
            <person name="Goker M."/>
            <person name="Bristow J."/>
            <person name="Eisen J.A."/>
            <person name="Markowitz V."/>
            <person name="Hugenholtz P."/>
            <person name="Klenk H.P."/>
            <person name="Kyrpides N.C."/>
        </authorList>
    </citation>
    <scope>NUCLEOTIDE SEQUENCE [LARGE SCALE GENOMIC DNA]</scope>
    <source>
        <strain evidence="3">DSM 16823 / RW262 / RW262</strain>
    </source>
</reference>
<evidence type="ECO:0000256" key="1">
    <source>
        <dbReference type="SAM" id="SignalP"/>
    </source>
</evidence>
<keyword evidence="1" id="KW-0732">Signal</keyword>
<dbReference type="Proteomes" id="UP000007463">
    <property type="component" value="Chromosome"/>
</dbReference>
<dbReference type="OrthoDB" id="1120448at2"/>
<feature type="chain" id="PRO_5003283335" description="Secreted protein" evidence="1">
    <location>
        <begin position="21"/>
        <end position="140"/>
    </location>
</feature>
<dbReference type="EMBL" id="CP002542">
    <property type="protein sequence ID" value="AEA45526.1"/>
    <property type="molecule type" value="Genomic_DNA"/>
</dbReference>
<organism evidence="2 3">
    <name type="scientific">Fluviicola taffensis (strain DSM 16823 / NCIMB 13979 / RW262)</name>
    <dbReference type="NCBI Taxonomy" id="755732"/>
    <lineage>
        <taxon>Bacteria</taxon>
        <taxon>Pseudomonadati</taxon>
        <taxon>Bacteroidota</taxon>
        <taxon>Flavobacteriia</taxon>
        <taxon>Flavobacteriales</taxon>
        <taxon>Crocinitomicaceae</taxon>
        <taxon>Fluviicola</taxon>
    </lineage>
</organism>
<feature type="signal peptide" evidence="1">
    <location>
        <begin position="1"/>
        <end position="20"/>
    </location>
</feature>
<protein>
    <recommendedName>
        <fullName evidence="4">Secreted protein</fullName>
    </recommendedName>
</protein>